<keyword evidence="1" id="KW-0812">Transmembrane</keyword>
<keyword evidence="1" id="KW-0472">Membrane</keyword>
<evidence type="ECO:0000256" key="1">
    <source>
        <dbReference type="SAM" id="Phobius"/>
    </source>
</evidence>
<keyword evidence="1" id="KW-1133">Transmembrane helix</keyword>
<evidence type="ECO:0000313" key="4">
    <source>
        <dbReference type="Proteomes" id="UP000004671"/>
    </source>
</evidence>
<evidence type="ECO:0000313" key="2">
    <source>
        <dbReference type="EMBL" id="APF18914.1"/>
    </source>
</evidence>
<evidence type="ECO:0000313" key="3">
    <source>
        <dbReference type="EMBL" id="EHO42874.1"/>
    </source>
</evidence>
<gene>
    <name evidence="2" type="ORF">Cabys_2165</name>
    <name evidence="3" type="ORF">Calab_3270</name>
</gene>
<dbReference type="PaxDb" id="880073-Calab_3270"/>
<reference evidence="2 5" key="2">
    <citation type="submission" date="2016-11" db="EMBL/GenBank/DDBJ databases">
        <title>Genomic analysis of Caldithrix abyssi and proposal of a novel bacterial phylum Caldithrichaeota.</title>
        <authorList>
            <person name="Kublanov I."/>
            <person name="Sigalova O."/>
            <person name="Gavrilov S."/>
            <person name="Lebedinsky A."/>
            <person name="Ivanova N."/>
            <person name="Daum C."/>
            <person name="Reddy T."/>
            <person name="Klenk H.P."/>
            <person name="Goker M."/>
            <person name="Reva O."/>
            <person name="Miroshnichenko M."/>
            <person name="Kyprides N."/>
            <person name="Woyke T."/>
            <person name="Gelfand M."/>
        </authorList>
    </citation>
    <scope>NUCLEOTIDE SEQUENCE [LARGE SCALE GENOMIC DNA]</scope>
    <source>
        <strain evidence="2 5">LF13</strain>
    </source>
</reference>
<reference evidence="3 4" key="1">
    <citation type="submission" date="2011-09" db="EMBL/GenBank/DDBJ databases">
        <title>The permanent draft genome of Caldithrix abyssi DSM 13497.</title>
        <authorList>
            <consortium name="US DOE Joint Genome Institute (JGI-PGF)"/>
            <person name="Lucas S."/>
            <person name="Han J."/>
            <person name="Lapidus A."/>
            <person name="Bruce D."/>
            <person name="Goodwin L."/>
            <person name="Pitluck S."/>
            <person name="Peters L."/>
            <person name="Kyrpides N."/>
            <person name="Mavromatis K."/>
            <person name="Ivanova N."/>
            <person name="Mikhailova N."/>
            <person name="Chertkov O."/>
            <person name="Detter J.C."/>
            <person name="Tapia R."/>
            <person name="Han C."/>
            <person name="Land M."/>
            <person name="Hauser L."/>
            <person name="Markowitz V."/>
            <person name="Cheng J.-F."/>
            <person name="Hugenholtz P."/>
            <person name="Woyke T."/>
            <person name="Wu D."/>
            <person name="Spring S."/>
            <person name="Brambilla E."/>
            <person name="Klenk H.-P."/>
            <person name="Eisen J.A."/>
        </authorList>
    </citation>
    <scope>NUCLEOTIDE SEQUENCE [LARGE SCALE GENOMIC DNA]</scope>
    <source>
        <strain evidence="3 4">DSM 13497</strain>
    </source>
</reference>
<proteinExistence type="predicted"/>
<sequence length="60" mass="7741">MRFWGLRKHKEFDLESRLHAKDKKRIQFERLPRRKVRSLWWTLIVFLIVLYLYFYLKKMI</sequence>
<accession>H1XV41</accession>
<dbReference type="Proteomes" id="UP000004671">
    <property type="component" value="Chromosome"/>
</dbReference>
<dbReference type="Proteomes" id="UP000183868">
    <property type="component" value="Chromosome"/>
</dbReference>
<dbReference type="EMBL" id="CP018099">
    <property type="protein sequence ID" value="APF18914.1"/>
    <property type="molecule type" value="Genomic_DNA"/>
</dbReference>
<organism evidence="3 4">
    <name type="scientific">Caldithrix abyssi DSM 13497</name>
    <dbReference type="NCBI Taxonomy" id="880073"/>
    <lineage>
        <taxon>Bacteria</taxon>
        <taxon>Pseudomonadati</taxon>
        <taxon>Calditrichota</taxon>
        <taxon>Calditrichia</taxon>
        <taxon>Calditrichales</taxon>
        <taxon>Calditrichaceae</taxon>
        <taxon>Caldithrix</taxon>
    </lineage>
</organism>
<name>H1XV41_CALAY</name>
<dbReference type="STRING" id="880073.Cabys_2165"/>
<dbReference type="HOGENOM" id="CLU_2932529_0_0_0"/>
<feature type="transmembrane region" description="Helical" evidence="1">
    <location>
        <begin position="38"/>
        <end position="56"/>
    </location>
</feature>
<dbReference type="AlphaFoldDB" id="H1XV41"/>
<dbReference type="EMBL" id="CM001402">
    <property type="protein sequence ID" value="EHO42874.1"/>
    <property type="molecule type" value="Genomic_DNA"/>
</dbReference>
<protein>
    <submittedName>
        <fullName evidence="3">Uncharacterized protein</fullName>
    </submittedName>
</protein>
<dbReference type="KEGG" id="caby:Cabys_2165"/>
<keyword evidence="4" id="KW-1185">Reference proteome</keyword>
<evidence type="ECO:0000313" key="5">
    <source>
        <dbReference type="Proteomes" id="UP000183868"/>
    </source>
</evidence>